<dbReference type="CDD" id="cd06164">
    <property type="entry name" value="S2P-M50_SpoIVFB_CBS"/>
    <property type="match status" value="1"/>
</dbReference>
<evidence type="ECO:0000256" key="1">
    <source>
        <dbReference type="ARBA" id="ARBA00004651"/>
    </source>
</evidence>
<dbReference type="InterPro" id="IPR000644">
    <property type="entry name" value="CBS_dom"/>
</dbReference>
<evidence type="ECO:0000259" key="18">
    <source>
        <dbReference type="PROSITE" id="PS51371"/>
    </source>
</evidence>
<dbReference type="PANTHER" id="PTHR39188:SF3">
    <property type="entry name" value="STAGE IV SPORULATION PROTEIN FB"/>
    <property type="match status" value="1"/>
</dbReference>
<evidence type="ECO:0000256" key="16">
    <source>
        <dbReference type="PIRSR" id="PIRSR006404-2"/>
    </source>
</evidence>
<evidence type="ECO:0000256" key="7">
    <source>
        <dbReference type="ARBA" id="ARBA00022737"/>
    </source>
</evidence>
<evidence type="ECO:0000256" key="13">
    <source>
        <dbReference type="ARBA" id="ARBA00023136"/>
    </source>
</evidence>
<evidence type="ECO:0000256" key="15">
    <source>
        <dbReference type="PIRSR" id="PIRSR006404-1"/>
    </source>
</evidence>
<proteinExistence type="inferred from homology"/>
<dbReference type="InterPro" id="IPR016483">
    <property type="entry name" value="UCP006404_Pept_M50_CBS"/>
</dbReference>
<sequence length="384" mass="43581">MPTNSTHRTGLHLFKLAGFEVKLDWSWLFLAILITWSLSAGYFPSSFPGLAPHTYWIMGIIGALGLFLSIILHELCHSLVGRHYGIPIEGITLFIFGGVAEMREMPPNPKAEFLMAAAGPLFSLVTGILLYYLFQFGAASNWPITMTGILRYLSLINIAVGIFNLLPGFPLDGGRILRSLLWWWKNDLKRATAIACQSGAALGFGMILFGILLLIQGIYISGLWMFLLGFFLQHISKMSYQDLLIREVFSGDPVRKYAKTRLVIVPPDITIQELVDHYFYRYYHKLYPVVENDELEGYISFNEIREIEKSEWTRLKVRQVMRKCGPDRVIDADTEVSKALQIITAQNQGRLIVTEHGKLYGIITLKDLLDIMTIRTGLIDRTKE</sequence>
<keyword evidence="11 14" id="KW-0482">Metalloprotease</keyword>
<keyword evidence="6 14" id="KW-0479">Metal-binding</keyword>
<dbReference type="GO" id="GO:0005886">
    <property type="term" value="C:plasma membrane"/>
    <property type="evidence" value="ECO:0007669"/>
    <property type="project" value="UniProtKB-SubCell"/>
</dbReference>
<dbReference type="EMBL" id="LR699119">
    <property type="protein sequence ID" value="VVC75548.1"/>
    <property type="molecule type" value="Genomic_DNA"/>
</dbReference>
<gene>
    <name evidence="19" type="primary">rip3</name>
    <name evidence="19" type="ORF">AQUSIP_08380</name>
</gene>
<evidence type="ECO:0000256" key="9">
    <source>
        <dbReference type="ARBA" id="ARBA00022833"/>
    </source>
</evidence>
<evidence type="ECO:0000256" key="17">
    <source>
        <dbReference type="PROSITE-ProRule" id="PRU00703"/>
    </source>
</evidence>
<feature type="transmembrane region" description="Helical" evidence="14">
    <location>
        <begin position="113"/>
        <end position="134"/>
    </location>
</feature>
<evidence type="ECO:0000256" key="4">
    <source>
        <dbReference type="ARBA" id="ARBA00022670"/>
    </source>
</evidence>
<feature type="transmembrane region" description="Helical" evidence="14">
    <location>
        <begin position="84"/>
        <end position="101"/>
    </location>
</feature>
<keyword evidence="5 14" id="KW-0812">Transmembrane</keyword>
<feature type="active site" evidence="15">
    <location>
        <position position="74"/>
    </location>
</feature>
<feature type="transmembrane region" description="Helical" evidence="14">
    <location>
        <begin position="25"/>
        <end position="43"/>
    </location>
</feature>
<evidence type="ECO:0000313" key="19">
    <source>
        <dbReference type="EMBL" id="VVC75548.1"/>
    </source>
</evidence>
<keyword evidence="9 14" id="KW-0862">Zinc</keyword>
<dbReference type="RefSeq" id="WP_148338846.1">
    <property type="nucleotide sequence ID" value="NZ_LR699119.1"/>
</dbReference>
<dbReference type="PANTHER" id="PTHR39188">
    <property type="entry name" value="MEMBRANE-ASSOCIATED ZINC METALLOPROTEASE M50B"/>
    <property type="match status" value="1"/>
</dbReference>
<dbReference type="Gene3D" id="3.10.580.10">
    <property type="entry name" value="CBS-domain"/>
    <property type="match status" value="1"/>
</dbReference>
<keyword evidence="12 17" id="KW-0129">CBS domain</keyword>
<dbReference type="InterPro" id="IPR046342">
    <property type="entry name" value="CBS_dom_sf"/>
</dbReference>
<keyword evidence="8 14" id="KW-0378">Hydrolase</keyword>
<dbReference type="Pfam" id="PF00571">
    <property type="entry name" value="CBS"/>
    <property type="match status" value="2"/>
</dbReference>
<keyword evidence="10 14" id="KW-1133">Transmembrane helix</keyword>
<feature type="transmembrane region" description="Helical" evidence="14">
    <location>
        <begin position="149"/>
        <end position="171"/>
    </location>
</feature>
<protein>
    <recommendedName>
        <fullName evidence="14">Zinc metalloprotease</fullName>
    </recommendedName>
</protein>
<feature type="binding site" evidence="16">
    <location>
        <position position="73"/>
    </location>
    <ligand>
        <name>Zn(2+)</name>
        <dbReference type="ChEBI" id="CHEBI:29105"/>
        <note>catalytic</note>
    </ligand>
</feature>
<dbReference type="AlphaFoldDB" id="A0A5E4PGA5"/>
<keyword evidence="4 14" id="KW-0645">Protease</keyword>
<evidence type="ECO:0000256" key="8">
    <source>
        <dbReference type="ARBA" id="ARBA00022801"/>
    </source>
</evidence>
<keyword evidence="7" id="KW-0677">Repeat</keyword>
<feature type="transmembrane region" description="Helical" evidence="14">
    <location>
        <begin position="55"/>
        <end position="72"/>
    </location>
</feature>
<evidence type="ECO:0000256" key="6">
    <source>
        <dbReference type="ARBA" id="ARBA00022723"/>
    </source>
</evidence>
<feature type="transmembrane region" description="Helical" evidence="14">
    <location>
        <begin position="191"/>
        <end position="212"/>
    </location>
</feature>
<dbReference type="InterPro" id="IPR008915">
    <property type="entry name" value="Peptidase_M50"/>
</dbReference>
<dbReference type="KEGG" id="asip:AQUSIP_08380"/>
<reference evidence="19 20" key="1">
    <citation type="submission" date="2019-08" db="EMBL/GenBank/DDBJ databases">
        <authorList>
            <person name="Guy L."/>
        </authorList>
    </citation>
    <scope>NUCLEOTIDE SEQUENCE [LARGE SCALE GENOMIC DNA]</scope>
    <source>
        <strain evidence="19 20">SGT-108</strain>
    </source>
</reference>
<keyword evidence="3 14" id="KW-1003">Cell membrane</keyword>
<dbReference type="SMART" id="SM00116">
    <property type="entry name" value="CBS"/>
    <property type="match status" value="1"/>
</dbReference>
<evidence type="ECO:0000256" key="10">
    <source>
        <dbReference type="ARBA" id="ARBA00022989"/>
    </source>
</evidence>
<dbReference type="SUPFAM" id="SSF54631">
    <property type="entry name" value="CBS-domain pair"/>
    <property type="match status" value="1"/>
</dbReference>
<evidence type="ECO:0000256" key="14">
    <source>
        <dbReference type="PIRNR" id="PIRNR006404"/>
    </source>
</evidence>
<evidence type="ECO:0000256" key="5">
    <source>
        <dbReference type="ARBA" id="ARBA00022692"/>
    </source>
</evidence>
<evidence type="ECO:0000256" key="11">
    <source>
        <dbReference type="ARBA" id="ARBA00023049"/>
    </source>
</evidence>
<feature type="binding site" evidence="16">
    <location>
        <position position="172"/>
    </location>
    <ligand>
        <name>Zn(2+)</name>
        <dbReference type="ChEBI" id="CHEBI:29105"/>
        <note>catalytic</note>
    </ligand>
</feature>
<feature type="binding site" evidence="16">
    <location>
        <position position="77"/>
    </location>
    <ligand>
        <name>Zn(2+)</name>
        <dbReference type="ChEBI" id="CHEBI:29105"/>
        <note>catalytic</note>
    </ligand>
</feature>
<feature type="transmembrane region" description="Helical" evidence="14">
    <location>
        <begin position="218"/>
        <end position="236"/>
    </location>
</feature>
<keyword evidence="13 14" id="KW-0472">Membrane</keyword>
<organism evidence="19 20">
    <name type="scientific">Aquicella siphonis</name>
    <dbReference type="NCBI Taxonomy" id="254247"/>
    <lineage>
        <taxon>Bacteria</taxon>
        <taxon>Pseudomonadati</taxon>
        <taxon>Pseudomonadota</taxon>
        <taxon>Gammaproteobacteria</taxon>
        <taxon>Legionellales</taxon>
        <taxon>Coxiellaceae</taxon>
        <taxon>Aquicella</taxon>
    </lineage>
</organism>
<name>A0A5E4PGA5_9COXI</name>
<keyword evidence="20" id="KW-1185">Reference proteome</keyword>
<evidence type="ECO:0000256" key="3">
    <source>
        <dbReference type="ARBA" id="ARBA00022475"/>
    </source>
</evidence>
<dbReference type="Proteomes" id="UP000324194">
    <property type="component" value="Chromosome 1"/>
</dbReference>
<comment type="cofactor">
    <cofactor evidence="14 16">
        <name>Zn(2+)</name>
        <dbReference type="ChEBI" id="CHEBI:29105"/>
    </cofactor>
    <text evidence="14 16">Binds 1 zinc ion per subunit.</text>
</comment>
<dbReference type="GO" id="GO:0046872">
    <property type="term" value="F:metal ion binding"/>
    <property type="evidence" value="ECO:0007669"/>
    <property type="project" value="UniProtKB-UniRule"/>
</dbReference>
<comment type="similarity">
    <text evidence="2 14">Belongs to the peptidase M50B family.</text>
</comment>
<evidence type="ECO:0000256" key="12">
    <source>
        <dbReference type="ARBA" id="ARBA00023122"/>
    </source>
</evidence>
<evidence type="ECO:0000313" key="20">
    <source>
        <dbReference type="Proteomes" id="UP000324194"/>
    </source>
</evidence>
<dbReference type="OrthoDB" id="8772544at2"/>
<dbReference type="Pfam" id="PF02163">
    <property type="entry name" value="Peptidase_M50"/>
    <property type="match status" value="2"/>
</dbReference>
<accession>A0A5E4PGA5</accession>
<feature type="domain" description="CBS" evidence="18">
    <location>
        <begin position="321"/>
        <end position="381"/>
    </location>
</feature>
<dbReference type="GO" id="GO:0008237">
    <property type="term" value="F:metallopeptidase activity"/>
    <property type="evidence" value="ECO:0007669"/>
    <property type="project" value="UniProtKB-UniRule"/>
</dbReference>
<evidence type="ECO:0000256" key="2">
    <source>
        <dbReference type="ARBA" id="ARBA00007931"/>
    </source>
</evidence>
<dbReference type="PIRSF" id="PIRSF006404">
    <property type="entry name" value="UCP006404_Pept_M50_CBS"/>
    <property type="match status" value="1"/>
</dbReference>
<dbReference type="GO" id="GO:0006508">
    <property type="term" value="P:proteolysis"/>
    <property type="evidence" value="ECO:0007669"/>
    <property type="project" value="UniProtKB-KW"/>
</dbReference>
<comment type="subcellular location">
    <subcellularLocation>
        <location evidence="1 14">Cell membrane</location>
        <topology evidence="1 14">Multi-pass membrane protein</topology>
    </subcellularLocation>
</comment>
<dbReference type="PROSITE" id="PS51371">
    <property type="entry name" value="CBS"/>
    <property type="match status" value="1"/>
</dbReference>